<evidence type="ECO:0000259" key="4">
    <source>
        <dbReference type="PROSITE" id="PS50932"/>
    </source>
</evidence>
<dbReference type="Gene3D" id="1.10.260.40">
    <property type="entry name" value="lambda repressor-like DNA-binding domains"/>
    <property type="match status" value="1"/>
</dbReference>
<dbReference type="SUPFAM" id="SSF53822">
    <property type="entry name" value="Periplasmic binding protein-like I"/>
    <property type="match status" value="1"/>
</dbReference>
<dbReference type="PANTHER" id="PTHR30146:SF109">
    <property type="entry name" value="HTH-TYPE TRANSCRIPTIONAL REGULATOR GALS"/>
    <property type="match status" value="1"/>
</dbReference>
<dbReference type="CDD" id="cd01392">
    <property type="entry name" value="HTH_LacI"/>
    <property type="match status" value="1"/>
</dbReference>
<dbReference type="CDD" id="cd06267">
    <property type="entry name" value="PBP1_LacI_sugar_binding-like"/>
    <property type="match status" value="1"/>
</dbReference>
<dbReference type="SUPFAM" id="SSF47413">
    <property type="entry name" value="lambda repressor-like DNA-binding domains"/>
    <property type="match status" value="1"/>
</dbReference>
<organism evidence="5 6">
    <name type="scientific">Brachybacterium huguangmaarense</name>
    <dbReference type="NCBI Taxonomy" id="1652028"/>
    <lineage>
        <taxon>Bacteria</taxon>
        <taxon>Bacillati</taxon>
        <taxon>Actinomycetota</taxon>
        <taxon>Actinomycetes</taxon>
        <taxon>Micrococcales</taxon>
        <taxon>Dermabacteraceae</taxon>
        <taxon>Brachybacterium</taxon>
    </lineage>
</organism>
<protein>
    <submittedName>
        <fullName evidence="5">LacI family transcriptional regulator</fullName>
    </submittedName>
</protein>
<keyword evidence="3" id="KW-0804">Transcription</keyword>
<gene>
    <name evidence="5" type="ORF">BRM3_01770</name>
</gene>
<dbReference type="Proteomes" id="UP001164305">
    <property type="component" value="Chromosome"/>
</dbReference>
<dbReference type="Gene3D" id="3.40.50.2300">
    <property type="match status" value="2"/>
</dbReference>
<evidence type="ECO:0000256" key="1">
    <source>
        <dbReference type="ARBA" id="ARBA00023015"/>
    </source>
</evidence>
<dbReference type="InterPro" id="IPR010982">
    <property type="entry name" value="Lambda_DNA-bd_dom_sf"/>
</dbReference>
<evidence type="ECO:0000256" key="3">
    <source>
        <dbReference type="ARBA" id="ARBA00023163"/>
    </source>
</evidence>
<dbReference type="Pfam" id="PF13377">
    <property type="entry name" value="Peripla_BP_3"/>
    <property type="match status" value="1"/>
</dbReference>
<name>A0ABY6G1W3_9MICO</name>
<sequence>MSIKDVAARAGVSWKTVSNVVNERPVVRPETAERVRGAIDELGYVPNHVGRDLRGGSTRTIALVLPELANPYFAILAERIQKAAGERGYTVSVELSLGDREVERDHLVGRTARPVDAVILSPMALEPSDLVGLSAATPLVLLGEAVPAGENVFHVAIDNAGSAVDVVRHLVDGGRSRPLFLGAEEGQRSTGAERLAGFRAACRYAGIELDPSLIRRADVWDRATGRAVVAEAIDGGLAFDAIVAANDLLGIGALAALREHGRAVPDEVAVVGWDDLPESAYAVPSLSSIAPDLEALVSAALDAAMGVMPTAGDRVGVAAHEIVVPHRLQVRGSSVSAGSARR</sequence>
<reference evidence="5" key="1">
    <citation type="submission" date="2022-10" db="EMBL/GenBank/DDBJ databases">
        <title>Whole-Genome Sequencing of Brachybacterium huguangmaarense BRM-3, Isolated from Betula schmidtii.</title>
        <authorList>
            <person name="Haam D."/>
        </authorList>
    </citation>
    <scope>NUCLEOTIDE SEQUENCE</scope>
    <source>
        <strain evidence="5">BRM-3</strain>
    </source>
</reference>
<dbReference type="InterPro" id="IPR000843">
    <property type="entry name" value="HTH_LacI"/>
</dbReference>
<dbReference type="InterPro" id="IPR028082">
    <property type="entry name" value="Peripla_BP_I"/>
</dbReference>
<keyword evidence="1" id="KW-0805">Transcription regulation</keyword>
<dbReference type="PROSITE" id="PS00356">
    <property type="entry name" value="HTH_LACI_1"/>
    <property type="match status" value="1"/>
</dbReference>
<dbReference type="Pfam" id="PF00356">
    <property type="entry name" value="LacI"/>
    <property type="match status" value="1"/>
</dbReference>
<evidence type="ECO:0000313" key="6">
    <source>
        <dbReference type="Proteomes" id="UP001164305"/>
    </source>
</evidence>
<dbReference type="InterPro" id="IPR046335">
    <property type="entry name" value="LacI/GalR-like_sensor"/>
</dbReference>
<evidence type="ECO:0000313" key="5">
    <source>
        <dbReference type="EMBL" id="UYG17189.1"/>
    </source>
</evidence>
<keyword evidence="2" id="KW-0238">DNA-binding</keyword>
<keyword evidence="6" id="KW-1185">Reference proteome</keyword>
<dbReference type="PROSITE" id="PS50932">
    <property type="entry name" value="HTH_LACI_2"/>
    <property type="match status" value="1"/>
</dbReference>
<dbReference type="SMART" id="SM00354">
    <property type="entry name" value="HTH_LACI"/>
    <property type="match status" value="1"/>
</dbReference>
<accession>A0ABY6G1W3</accession>
<feature type="domain" description="HTH lacI-type" evidence="4">
    <location>
        <begin position="1"/>
        <end position="55"/>
    </location>
</feature>
<evidence type="ECO:0000256" key="2">
    <source>
        <dbReference type="ARBA" id="ARBA00023125"/>
    </source>
</evidence>
<dbReference type="EMBL" id="CP107020">
    <property type="protein sequence ID" value="UYG17189.1"/>
    <property type="molecule type" value="Genomic_DNA"/>
</dbReference>
<dbReference type="RefSeq" id="WP_263594398.1">
    <property type="nucleotide sequence ID" value="NZ_CP107020.1"/>
</dbReference>
<dbReference type="PANTHER" id="PTHR30146">
    <property type="entry name" value="LACI-RELATED TRANSCRIPTIONAL REPRESSOR"/>
    <property type="match status" value="1"/>
</dbReference>
<proteinExistence type="predicted"/>